<comment type="caution">
    <text evidence="1">The sequence shown here is derived from an EMBL/GenBank/DDBJ whole genome shotgun (WGS) entry which is preliminary data.</text>
</comment>
<reference evidence="1 2" key="1">
    <citation type="submission" date="2018-08" db="EMBL/GenBank/DDBJ databases">
        <title>A genome reference for cultivated species of the human gut microbiota.</title>
        <authorList>
            <person name="Zou Y."/>
            <person name="Xue W."/>
            <person name="Luo G."/>
        </authorList>
    </citation>
    <scope>NUCLEOTIDE SEQUENCE [LARGE SCALE GENOMIC DNA]</scope>
    <source>
        <strain evidence="1 2">OM06-4</strain>
    </source>
</reference>
<gene>
    <name evidence="1" type="ORF">DXB93_14990</name>
</gene>
<organism evidence="1 2">
    <name type="scientific">Thomasclavelia ramosa</name>
    <dbReference type="NCBI Taxonomy" id="1547"/>
    <lineage>
        <taxon>Bacteria</taxon>
        <taxon>Bacillati</taxon>
        <taxon>Bacillota</taxon>
        <taxon>Erysipelotrichia</taxon>
        <taxon>Erysipelotrichales</taxon>
        <taxon>Coprobacillaceae</taxon>
        <taxon>Thomasclavelia</taxon>
    </lineage>
</organism>
<accession>A0A3E3E9L6</accession>
<evidence type="ECO:0000313" key="1">
    <source>
        <dbReference type="EMBL" id="RGD80660.1"/>
    </source>
</evidence>
<dbReference type="EMBL" id="QUSL01000030">
    <property type="protein sequence ID" value="RGD80660.1"/>
    <property type="molecule type" value="Genomic_DNA"/>
</dbReference>
<name>A0A3E3E9L6_9FIRM</name>
<evidence type="ECO:0000313" key="2">
    <source>
        <dbReference type="Proteomes" id="UP000261032"/>
    </source>
</evidence>
<protein>
    <submittedName>
        <fullName evidence="1">Uncharacterized protein</fullName>
    </submittedName>
</protein>
<sequence>MDFYHGFNTSKNHYLEKHILDLFHSLSVPGNTHPNFDELYYWKIFEQSDSSKMYYIYTINTKQYYFIENIF</sequence>
<proteinExistence type="predicted"/>
<dbReference type="Proteomes" id="UP000261032">
    <property type="component" value="Unassembled WGS sequence"/>
</dbReference>
<dbReference type="AlphaFoldDB" id="A0A3E3E9L6"/>